<comment type="caution">
    <text evidence="1">The sequence shown here is derived from an EMBL/GenBank/DDBJ whole genome shotgun (WGS) entry which is preliminary data.</text>
</comment>
<protein>
    <submittedName>
        <fullName evidence="1">Uncharacterized protein</fullName>
    </submittedName>
</protein>
<proteinExistence type="predicted"/>
<name>A0A1V4SQN6_RUMHU</name>
<dbReference type="RefSeq" id="WP_080063404.1">
    <property type="nucleotide sequence ID" value="NZ_MZGX01000004.1"/>
</dbReference>
<gene>
    <name evidence="1" type="ORF">CLHUN_09600</name>
</gene>
<organism evidence="1 2">
    <name type="scientific">Ruminiclostridium hungatei</name>
    <name type="common">Clostridium hungatei</name>
    <dbReference type="NCBI Taxonomy" id="48256"/>
    <lineage>
        <taxon>Bacteria</taxon>
        <taxon>Bacillati</taxon>
        <taxon>Bacillota</taxon>
        <taxon>Clostridia</taxon>
        <taxon>Eubacteriales</taxon>
        <taxon>Oscillospiraceae</taxon>
        <taxon>Ruminiclostridium</taxon>
    </lineage>
</organism>
<evidence type="ECO:0000313" key="1">
    <source>
        <dbReference type="EMBL" id="OPX45581.1"/>
    </source>
</evidence>
<dbReference type="STRING" id="48256.CLHUN_09600"/>
<keyword evidence="2" id="KW-1185">Reference proteome</keyword>
<sequence length="69" mass="8061">MEQFKSVIDMLKKINVRNSSVLDSCKEEKLRQDIDYENLFQEYWASDLRLKNAIALLEAVEKELAAVKV</sequence>
<dbReference type="AlphaFoldDB" id="A0A1V4SQN6"/>
<reference evidence="1 2" key="1">
    <citation type="submission" date="2017-03" db="EMBL/GenBank/DDBJ databases">
        <title>Genome sequence of Clostridium hungatei DSM 14427.</title>
        <authorList>
            <person name="Poehlein A."/>
            <person name="Daniel R."/>
        </authorList>
    </citation>
    <scope>NUCLEOTIDE SEQUENCE [LARGE SCALE GENOMIC DNA]</scope>
    <source>
        <strain evidence="1 2">DSM 14427</strain>
    </source>
</reference>
<dbReference type="EMBL" id="MZGX01000004">
    <property type="protein sequence ID" value="OPX45581.1"/>
    <property type="molecule type" value="Genomic_DNA"/>
</dbReference>
<dbReference type="Proteomes" id="UP000191554">
    <property type="component" value="Unassembled WGS sequence"/>
</dbReference>
<accession>A0A1V4SQN6</accession>
<evidence type="ECO:0000313" key="2">
    <source>
        <dbReference type="Proteomes" id="UP000191554"/>
    </source>
</evidence>
<dbReference type="OrthoDB" id="1740018at2"/>